<dbReference type="SUPFAM" id="SSF46689">
    <property type="entry name" value="Homeodomain-like"/>
    <property type="match status" value="1"/>
</dbReference>
<protein>
    <submittedName>
        <fullName evidence="4">Transposase IS3/IS911 family protein</fullName>
    </submittedName>
</protein>
<dbReference type="Pfam" id="PF01527">
    <property type="entry name" value="HTH_Tnp_1"/>
    <property type="match status" value="1"/>
</dbReference>
<dbReference type="InterPro" id="IPR001584">
    <property type="entry name" value="Integrase_cat-core"/>
</dbReference>
<evidence type="ECO:0000259" key="3">
    <source>
        <dbReference type="PROSITE" id="PS50994"/>
    </source>
</evidence>
<dbReference type="Pfam" id="PF00665">
    <property type="entry name" value="rve"/>
    <property type="match status" value="1"/>
</dbReference>
<dbReference type="InterPro" id="IPR012337">
    <property type="entry name" value="RNaseH-like_sf"/>
</dbReference>
<dbReference type="HOGENOM" id="CLU_027402_33_0_9"/>
<organism evidence="4 5">
    <name type="scientific">Desulfitobacterium hafniense (strain DSM 10664 / DCB-2)</name>
    <dbReference type="NCBI Taxonomy" id="272564"/>
    <lineage>
        <taxon>Bacteria</taxon>
        <taxon>Bacillati</taxon>
        <taxon>Bacillota</taxon>
        <taxon>Clostridia</taxon>
        <taxon>Eubacteriales</taxon>
        <taxon>Desulfitobacteriaceae</taxon>
        <taxon>Desulfitobacterium</taxon>
    </lineage>
</organism>
<dbReference type="NCBIfam" id="NF033516">
    <property type="entry name" value="transpos_IS3"/>
    <property type="match status" value="1"/>
</dbReference>
<name>B8FYC8_DESHD</name>
<accession>B8FYC8</accession>
<dbReference type="EMBL" id="CP001336">
    <property type="protein sequence ID" value="ACL19015.1"/>
    <property type="molecule type" value="Genomic_DNA"/>
</dbReference>
<dbReference type="InterPro" id="IPR025948">
    <property type="entry name" value="HTH-like_dom"/>
</dbReference>
<dbReference type="Pfam" id="PF13333">
    <property type="entry name" value="rve_2"/>
    <property type="match status" value="1"/>
</dbReference>
<evidence type="ECO:0000256" key="1">
    <source>
        <dbReference type="ARBA" id="ARBA00002286"/>
    </source>
</evidence>
<dbReference type="InterPro" id="IPR050900">
    <property type="entry name" value="Transposase_IS3/IS150/IS904"/>
</dbReference>
<feature type="domain" description="Integrase catalytic" evidence="3">
    <location>
        <begin position="223"/>
        <end position="387"/>
    </location>
</feature>
<dbReference type="PROSITE" id="PS50994">
    <property type="entry name" value="INTEGRASE"/>
    <property type="match status" value="1"/>
</dbReference>
<dbReference type="GO" id="GO:0006313">
    <property type="term" value="P:DNA transposition"/>
    <property type="evidence" value="ECO:0007669"/>
    <property type="project" value="InterPro"/>
</dbReference>
<evidence type="ECO:0000256" key="2">
    <source>
        <dbReference type="SAM" id="Coils"/>
    </source>
</evidence>
<evidence type="ECO:0000313" key="4">
    <source>
        <dbReference type="EMBL" id="ACL19015.1"/>
    </source>
</evidence>
<dbReference type="GO" id="GO:0003677">
    <property type="term" value="F:DNA binding"/>
    <property type="evidence" value="ECO:0007669"/>
    <property type="project" value="InterPro"/>
</dbReference>
<proteinExistence type="predicted"/>
<dbReference type="SUPFAM" id="SSF53098">
    <property type="entry name" value="Ribonuclease H-like"/>
    <property type="match status" value="1"/>
</dbReference>
<dbReference type="AlphaFoldDB" id="B8FYC8"/>
<evidence type="ECO:0000313" key="5">
    <source>
        <dbReference type="Proteomes" id="UP000007726"/>
    </source>
</evidence>
<dbReference type="PANTHER" id="PTHR46889">
    <property type="entry name" value="TRANSPOSASE INSF FOR INSERTION SEQUENCE IS3B-RELATED"/>
    <property type="match status" value="1"/>
</dbReference>
<dbReference type="KEGG" id="dhd:Dhaf_0953"/>
<dbReference type="GO" id="GO:0015074">
    <property type="term" value="P:DNA integration"/>
    <property type="evidence" value="ECO:0007669"/>
    <property type="project" value="InterPro"/>
</dbReference>
<dbReference type="InterPro" id="IPR036397">
    <property type="entry name" value="RNaseH_sf"/>
</dbReference>
<gene>
    <name evidence="4" type="ordered locus">Dhaf_0953</name>
</gene>
<dbReference type="InterPro" id="IPR002514">
    <property type="entry name" value="Transposase_8"/>
</dbReference>
<comment type="function">
    <text evidence="1">Involved in the transposition of the insertion sequence.</text>
</comment>
<dbReference type="Gene3D" id="1.10.10.60">
    <property type="entry name" value="Homeodomain-like"/>
    <property type="match status" value="1"/>
</dbReference>
<dbReference type="PANTHER" id="PTHR46889:SF4">
    <property type="entry name" value="TRANSPOSASE INSO FOR INSERTION SEQUENCE ELEMENT IS911B-RELATED"/>
    <property type="match status" value="1"/>
</dbReference>
<dbReference type="Proteomes" id="UP000007726">
    <property type="component" value="Chromosome"/>
</dbReference>
<sequence>MINVSKNGKRYNQEFKHDIIRLITEENRSVSSVVQDFGVNEQTVRNWLKQTKERQDPIKTKIAELEAELKARDKKIADQELTIDILKKGYRHLRPKQPEIIYQMIKKASSSSCPVEKMCETLEVSRSGYYDWDRREPSKRQKENETILKVMKESHTKAQAMIGLDKLWSDVKEAGFQCGRNRVYRLQKQHGLYSVRKKPYRVCLTDSNHDLPKAPNLLNQKFKVEHPNKVWVTDITEFKTAKGSKLYLAAIKDLFHKEIVGWALAEHMRTELCLEALRNAVKRHRPLKGLIHHSDQGRQYCSTVYVEELKHWGMIRSMSRKGNPFDNACAESFFSTIKSERLHHKTYKDIEEARRDIFWYIECFYNRQRRHQALGNLTPAAFLKKHCETQKAA</sequence>
<dbReference type="InterPro" id="IPR048020">
    <property type="entry name" value="Transpos_IS3"/>
</dbReference>
<dbReference type="InterPro" id="IPR009057">
    <property type="entry name" value="Homeodomain-like_sf"/>
</dbReference>
<dbReference type="Gene3D" id="3.30.420.10">
    <property type="entry name" value="Ribonuclease H-like superfamily/Ribonuclease H"/>
    <property type="match status" value="1"/>
</dbReference>
<dbReference type="Pfam" id="PF13276">
    <property type="entry name" value="HTH_21"/>
    <property type="match status" value="1"/>
</dbReference>
<feature type="coiled-coil region" evidence="2">
    <location>
        <begin position="48"/>
        <end position="82"/>
    </location>
</feature>
<dbReference type="GO" id="GO:0004803">
    <property type="term" value="F:transposase activity"/>
    <property type="evidence" value="ECO:0007669"/>
    <property type="project" value="InterPro"/>
</dbReference>
<keyword evidence="2" id="KW-0175">Coiled coil</keyword>
<reference evidence="4 5" key="1">
    <citation type="journal article" date="2012" name="BMC Microbiol.">
        <title>Genome sequence of Desulfitobacterium hafniense DCB-2, a Gram-positive anaerobe capable of dehalogenation and metal reduction.</title>
        <authorList>
            <person name="Kim S.H."/>
            <person name="Harzman C."/>
            <person name="Davis J.K."/>
            <person name="Hutcheson R."/>
            <person name="Broderick J.B."/>
            <person name="Marsh T.L."/>
            <person name="Tiedje J.M."/>
        </authorList>
    </citation>
    <scope>NUCLEOTIDE SEQUENCE [LARGE SCALE GENOMIC DNA]</scope>
    <source>
        <strain evidence="5">DSM 10664 / DCB-2</strain>
    </source>
</reference>